<feature type="compositionally biased region" description="Acidic residues" evidence="1">
    <location>
        <begin position="426"/>
        <end position="435"/>
    </location>
</feature>
<protein>
    <submittedName>
        <fullName evidence="3">Zinc finger protein on ecdysone puffs</fullName>
    </submittedName>
</protein>
<sequence length="505" mass="57422">MARVRTHGGSHRERLEIAQKLVDTLISSGGTAGGVRRPSDHYAAAGEPPYKRPRDDLYDRDRSSSTRSRHADYLYNRRDDYVDRRPRDDYHAPTRRPFRARGYAPRRGTGYVPRGGGPPRRQHDDSRDRSFGSRKDAAVFGKHGSGAHLVTKCPHCHARCATFADFRKHQLGREHMAAMRRLLMKVRAELGKMRLAQREEQKKLEAAEIEKDPEFENQQTQFCTLCRLQYREIEGVIHSETEWHRKQHTYSNPSCKTCNMNFPARIAYEKHLGTFTHIQKTNQSERRAERRDAAEFQKGGFMTLDSVGDVDEEENARGRNASAQDDSGEPKTSATEMLAELGEYDGKHAVGSNHMRKTEVYHCGLCDIYIKITSKVNAVLIKHCMGKKHFENYRKNLTTLAEQEEEERKAAEAEAERQKKEQQEKEDQEDAEQQDTPEKTNGQDEGKDADAAGEDAAAADEGGREEPPAGRGEDAAWEQMDDNFLLGDDQEEETGSEKRTVGVTE</sequence>
<evidence type="ECO:0000313" key="3">
    <source>
        <dbReference type="EMBL" id="KAF0308994.1"/>
    </source>
</evidence>
<feature type="region of interest" description="Disordered" evidence="1">
    <location>
        <begin position="307"/>
        <end position="333"/>
    </location>
</feature>
<keyword evidence="4" id="KW-1185">Reference proteome</keyword>
<feature type="compositionally biased region" description="Polar residues" evidence="1">
    <location>
        <begin position="321"/>
        <end position="333"/>
    </location>
</feature>
<organism evidence="3 4">
    <name type="scientific">Amphibalanus amphitrite</name>
    <name type="common">Striped barnacle</name>
    <name type="synonym">Balanus amphitrite</name>
    <dbReference type="NCBI Taxonomy" id="1232801"/>
    <lineage>
        <taxon>Eukaryota</taxon>
        <taxon>Metazoa</taxon>
        <taxon>Ecdysozoa</taxon>
        <taxon>Arthropoda</taxon>
        <taxon>Crustacea</taxon>
        <taxon>Multicrustacea</taxon>
        <taxon>Cirripedia</taxon>
        <taxon>Thoracica</taxon>
        <taxon>Thoracicalcarea</taxon>
        <taxon>Balanomorpha</taxon>
        <taxon>Balanoidea</taxon>
        <taxon>Balanidae</taxon>
        <taxon>Amphibalaninae</taxon>
        <taxon>Amphibalanus</taxon>
    </lineage>
</organism>
<name>A0A6A4WYT5_AMPAM</name>
<feature type="compositionally biased region" description="Basic and acidic residues" evidence="1">
    <location>
        <begin position="495"/>
        <end position="505"/>
    </location>
</feature>
<dbReference type="OrthoDB" id="6354489at2759"/>
<dbReference type="InterPro" id="IPR026811">
    <property type="entry name" value="CIZ1"/>
</dbReference>
<feature type="compositionally biased region" description="Basic and acidic residues" evidence="1">
    <location>
        <begin position="121"/>
        <end position="133"/>
    </location>
</feature>
<dbReference type="SMART" id="SM00355">
    <property type="entry name" value="ZnF_C2H2"/>
    <property type="match status" value="3"/>
</dbReference>
<feature type="region of interest" description="Disordered" evidence="1">
    <location>
        <begin position="29"/>
        <end position="133"/>
    </location>
</feature>
<comment type="caution">
    <text evidence="3">The sequence shown here is derived from an EMBL/GenBank/DDBJ whole genome shotgun (WGS) entry which is preliminary data.</text>
</comment>
<feature type="domain" description="C2H2-type" evidence="2">
    <location>
        <begin position="255"/>
        <end position="277"/>
    </location>
</feature>
<feature type="region of interest" description="Disordered" evidence="1">
    <location>
        <begin position="404"/>
        <end position="505"/>
    </location>
</feature>
<proteinExistence type="predicted"/>
<dbReference type="PROSITE" id="PS00028">
    <property type="entry name" value="ZINC_FINGER_C2H2_1"/>
    <property type="match status" value="1"/>
</dbReference>
<evidence type="ECO:0000259" key="2">
    <source>
        <dbReference type="PROSITE" id="PS00028"/>
    </source>
</evidence>
<reference evidence="3 4" key="1">
    <citation type="submission" date="2019-07" db="EMBL/GenBank/DDBJ databases">
        <title>Draft genome assembly of a fouling barnacle, Amphibalanus amphitrite (Darwin, 1854): The first reference genome for Thecostraca.</title>
        <authorList>
            <person name="Kim W."/>
        </authorList>
    </citation>
    <scope>NUCLEOTIDE SEQUENCE [LARGE SCALE GENOMIC DNA]</scope>
    <source>
        <strain evidence="3">SNU_AA5</strain>
        <tissue evidence="3">Soma without cirri and trophi</tissue>
    </source>
</reference>
<gene>
    <name evidence="3" type="primary">Pep</name>
    <name evidence="3" type="ORF">FJT64_019833</name>
</gene>
<feature type="compositionally biased region" description="Basic and acidic residues" evidence="1">
    <location>
        <begin position="436"/>
        <end position="450"/>
    </location>
</feature>
<dbReference type="EMBL" id="VIIS01000445">
    <property type="protein sequence ID" value="KAF0308994.1"/>
    <property type="molecule type" value="Genomic_DNA"/>
</dbReference>
<dbReference type="InterPro" id="IPR013087">
    <property type="entry name" value="Znf_C2H2_type"/>
</dbReference>
<feature type="compositionally biased region" description="Basic and acidic residues" evidence="1">
    <location>
        <begin position="406"/>
        <end position="425"/>
    </location>
</feature>
<evidence type="ECO:0000256" key="1">
    <source>
        <dbReference type="SAM" id="MobiDB-lite"/>
    </source>
</evidence>
<dbReference type="AlphaFoldDB" id="A0A6A4WYT5"/>
<accession>A0A6A4WYT5</accession>
<feature type="compositionally biased region" description="Basic and acidic residues" evidence="1">
    <location>
        <begin position="461"/>
        <end position="474"/>
    </location>
</feature>
<evidence type="ECO:0000313" key="4">
    <source>
        <dbReference type="Proteomes" id="UP000440578"/>
    </source>
</evidence>
<dbReference type="PANTHER" id="PTHR15491:SF18">
    <property type="entry name" value="CIZ1 ZINC FINGER PROTEIN, ISOFORM A"/>
    <property type="match status" value="1"/>
</dbReference>
<dbReference type="Proteomes" id="UP000440578">
    <property type="component" value="Unassembled WGS sequence"/>
</dbReference>
<dbReference type="PANTHER" id="PTHR15491">
    <property type="match status" value="1"/>
</dbReference>
<feature type="compositionally biased region" description="Basic and acidic residues" evidence="1">
    <location>
        <begin position="49"/>
        <end position="92"/>
    </location>
</feature>